<dbReference type="EMBL" id="LAZR01064241">
    <property type="protein sequence ID" value="KKK57916.1"/>
    <property type="molecule type" value="Genomic_DNA"/>
</dbReference>
<evidence type="ECO:0000256" key="1">
    <source>
        <dbReference type="SAM" id="MobiDB-lite"/>
    </source>
</evidence>
<feature type="non-terminal residue" evidence="2">
    <location>
        <position position="217"/>
    </location>
</feature>
<feature type="region of interest" description="Disordered" evidence="1">
    <location>
        <begin position="157"/>
        <end position="181"/>
    </location>
</feature>
<evidence type="ECO:0000313" key="2">
    <source>
        <dbReference type="EMBL" id="KKK57916.1"/>
    </source>
</evidence>
<comment type="caution">
    <text evidence="2">The sequence shown here is derived from an EMBL/GenBank/DDBJ whole genome shotgun (WGS) entry which is preliminary data.</text>
</comment>
<name>A0A0F8ZD23_9ZZZZ</name>
<proteinExistence type="predicted"/>
<reference evidence="2" key="1">
    <citation type="journal article" date="2015" name="Nature">
        <title>Complex archaea that bridge the gap between prokaryotes and eukaryotes.</title>
        <authorList>
            <person name="Spang A."/>
            <person name="Saw J.H."/>
            <person name="Jorgensen S.L."/>
            <person name="Zaremba-Niedzwiedzka K."/>
            <person name="Martijn J."/>
            <person name="Lind A.E."/>
            <person name="van Eijk R."/>
            <person name="Schleper C."/>
            <person name="Guy L."/>
            <person name="Ettema T.J."/>
        </authorList>
    </citation>
    <scope>NUCLEOTIDE SEQUENCE</scope>
</reference>
<protein>
    <submittedName>
        <fullName evidence="2">Uncharacterized protein</fullName>
    </submittedName>
</protein>
<organism evidence="2">
    <name type="scientific">marine sediment metagenome</name>
    <dbReference type="NCBI Taxonomy" id="412755"/>
    <lineage>
        <taxon>unclassified sequences</taxon>
        <taxon>metagenomes</taxon>
        <taxon>ecological metagenomes</taxon>
    </lineage>
</organism>
<gene>
    <name evidence="2" type="ORF">LCGC14_3049680</name>
</gene>
<dbReference type="AlphaFoldDB" id="A0A0F8ZD23"/>
<sequence length="217" mass="24011">MAGAKKKPSGGWNNPLIRKIGQLMGAAKQNAPDLVETWKEQCAAQGVRPLDRLKEFFGWDLENAGVSLIDLEAKKSERDQVKLSQDINLMQSFEKILQQMTTQNIQTQLENKGMMDSLIQEMNQIKFKQVSGVVHPAETQTNSQPPSVRQVDVVQPESKTGWPAPLPTYPGNYPPEKKKDMMPAEIGQTGYMKVGTTNEEGSKPDEGVNLSLSADLS</sequence>
<feature type="region of interest" description="Disordered" evidence="1">
    <location>
        <begin position="194"/>
        <end position="217"/>
    </location>
</feature>
<accession>A0A0F8ZD23</accession>